<dbReference type="EMBL" id="BLPG01000003">
    <property type="protein sequence ID" value="GFJ96709.1"/>
    <property type="molecule type" value="Genomic_DNA"/>
</dbReference>
<dbReference type="RefSeq" id="WP_173086611.1">
    <property type="nucleotide sequence ID" value="NZ_BLPG01000003.1"/>
</dbReference>
<reference evidence="2 3" key="1">
    <citation type="submission" date="2020-03" db="EMBL/GenBank/DDBJ databases">
        <title>Whole genome shotgun sequence of Phytohabitans rumicis NBRC 108638.</title>
        <authorList>
            <person name="Komaki H."/>
            <person name="Tamura T."/>
        </authorList>
    </citation>
    <scope>NUCLEOTIDE SEQUENCE [LARGE SCALE GENOMIC DNA]</scope>
    <source>
        <strain evidence="2 3">NBRC 108638</strain>
    </source>
</reference>
<accession>A0A6V8LPY8</accession>
<keyword evidence="3" id="KW-1185">Reference proteome</keyword>
<reference evidence="2 3" key="2">
    <citation type="submission" date="2020-03" db="EMBL/GenBank/DDBJ databases">
        <authorList>
            <person name="Ichikawa N."/>
            <person name="Kimura A."/>
            <person name="Kitahashi Y."/>
            <person name="Uohara A."/>
        </authorList>
    </citation>
    <scope>NUCLEOTIDE SEQUENCE [LARGE SCALE GENOMIC DNA]</scope>
    <source>
        <strain evidence="2 3">NBRC 108638</strain>
    </source>
</reference>
<dbReference type="Proteomes" id="UP000482960">
    <property type="component" value="Unassembled WGS sequence"/>
</dbReference>
<proteinExistence type="predicted"/>
<organism evidence="2 3">
    <name type="scientific">Phytohabitans rumicis</name>
    <dbReference type="NCBI Taxonomy" id="1076125"/>
    <lineage>
        <taxon>Bacteria</taxon>
        <taxon>Bacillati</taxon>
        <taxon>Actinomycetota</taxon>
        <taxon>Actinomycetes</taxon>
        <taxon>Micromonosporales</taxon>
        <taxon>Micromonosporaceae</taxon>
    </lineage>
</organism>
<sequence length="70" mass="6785">MVGVDGGAGEPSPQSWLTSGSSRVSTGVPAGMVGAVPAPGVFQYCAVNVSLGWSGVVSQLSFAVASTALS</sequence>
<comment type="caution">
    <text evidence="2">The sequence shown here is derived from an EMBL/GenBank/DDBJ whole genome shotgun (WGS) entry which is preliminary data.</text>
</comment>
<feature type="compositionally biased region" description="Polar residues" evidence="1">
    <location>
        <begin position="12"/>
        <end position="24"/>
    </location>
</feature>
<evidence type="ECO:0000256" key="1">
    <source>
        <dbReference type="SAM" id="MobiDB-lite"/>
    </source>
</evidence>
<evidence type="ECO:0000313" key="3">
    <source>
        <dbReference type="Proteomes" id="UP000482960"/>
    </source>
</evidence>
<dbReference type="AlphaFoldDB" id="A0A6V8LPY8"/>
<gene>
    <name evidence="2" type="ORF">Prum_103510</name>
</gene>
<feature type="region of interest" description="Disordered" evidence="1">
    <location>
        <begin position="1"/>
        <end position="24"/>
    </location>
</feature>
<name>A0A6V8LPY8_9ACTN</name>
<evidence type="ECO:0000313" key="2">
    <source>
        <dbReference type="EMBL" id="GFJ96709.1"/>
    </source>
</evidence>
<protein>
    <submittedName>
        <fullName evidence="2">Uncharacterized protein</fullName>
    </submittedName>
</protein>